<evidence type="ECO:0000313" key="1">
    <source>
        <dbReference type="EMBL" id="KKL55162.1"/>
    </source>
</evidence>
<reference evidence="1" key="1">
    <citation type="journal article" date="2015" name="Nature">
        <title>Complex archaea that bridge the gap between prokaryotes and eukaryotes.</title>
        <authorList>
            <person name="Spang A."/>
            <person name="Saw J.H."/>
            <person name="Jorgensen S.L."/>
            <person name="Zaremba-Niedzwiedzka K."/>
            <person name="Martijn J."/>
            <person name="Lind A.E."/>
            <person name="van Eijk R."/>
            <person name="Schleper C."/>
            <person name="Guy L."/>
            <person name="Ettema T.J."/>
        </authorList>
    </citation>
    <scope>NUCLEOTIDE SEQUENCE</scope>
</reference>
<dbReference type="EMBL" id="LAZR01030938">
    <property type="protein sequence ID" value="KKL55162.1"/>
    <property type="molecule type" value="Genomic_DNA"/>
</dbReference>
<comment type="caution">
    <text evidence="1">The sequence shown here is derived from an EMBL/GenBank/DDBJ whole genome shotgun (WGS) entry which is preliminary data.</text>
</comment>
<organism evidence="1">
    <name type="scientific">marine sediment metagenome</name>
    <dbReference type="NCBI Taxonomy" id="412755"/>
    <lineage>
        <taxon>unclassified sequences</taxon>
        <taxon>metagenomes</taxon>
        <taxon>ecological metagenomes</taxon>
    </lineage>
</organism>
<sequence>RHTFQILTKRVDRMGDVCKAKPWFAKGVRSVNGKKEFCCSYGILPNVWLGTSVEDQPTADERIPELLKCPAAVRFVSCEPLLGPIDLTPWFLLQHAAGVKCVRGEEELFGQEARPYPTLHWVIAGGETGPGARPMNPDWPRSLRDHCQAAGVPFFFKAWGEWAPWGKPLDRVGHVEFERDHKRLAAVSNGGSVVTPCSRLQWDVGHLYPGVKQHLMMRVGKKQNGRELDGRTWDEMPEVVT</sequence>
<proteinExistence type="predicted"/>
<evidence type="ECO:0008006" key="2">
    <source>
        <dbReference type="Google" id="ProtNLM"/>
    </source>
</evidence>
<feature type="non-terminal residue" evidence="1">
    <location>
        <position position="1"/>
    </location>
</feature>
<dbReference type="AlphaFoldDB" id="A0A0F9FVI0"/>
<accession>A0A0F9FVI0</accession>
<dbReference type="Pfam" id="PF07505">
    <property type="entry name" value="DUF5131"/>
    <property type="match status" value="1"/>
</dbReference>
<protein>
    <recommendedName>
        <fullName evidence="2">Phage Gp37Gp68 family protein</fullName>
    </recommendedName>
</protein>
<dbReference type="InterPro" id="IPR011101">
    <property type="entry name" value="DUF5131"/>
</dbReference>
<gene>
    <name evidence="1" type="ORF">LCGC14_2258130</name>
</gene>
<name>A0A0F9FVI0_9ZZZZ</name>